<accession>A0A0E9SAJ9</accession>
<evidence type="ECO:0000256" key="1">
    <source>
        <dbReference type="SAM" id="Phobius"/>
    </source>
</evidence>
<evidence type="ECO:0000313" key="2">
    <source>
        <dbReference type="EMBL" id="JAH37553.1"/>
    </source>
</evidence>
<protein>
    <submittedName>
        <fullName evidence="2">Uncharacterized protein</fullName>
    </submittedName>
</protein>
<name>A0A0E9SAJ9_ANGAN</name>
<reference evidence="2" key="2">
    <citation type="journal article" date="2015" name="Fish Shellfish Immunol.">
        <title>Early steps in the European eel (Anguilla anguilla)-Vibrio vulnificus interaction in the gills: Role of the RtxA13 toxin.</title>
        <authorList>
            <person name="Callol A."/>
            <person name="Pajuelo D."/>
            <person name="Ebbesson L."/>
            <person name="Teles M."/>
            <person name="MacKenzie S."/>
            <person name="Amaro C."/>
        </authorList>
    </citation>
    <scope>NUCLEOTIDE SEQUENCE</scope>
</reference>
<dbReference type="AlphaFoldDB" id="A0A0E9SAJ9"/>
<reference evidence="2" key="1">
    <citation type="submission" date="2014-11" db="EMBL/GenBank/DDBJ databases">
        <authorList>
            <person name="Amaro Gonzalez C."/>
        </authorList>
    </citation>
    <scope>NUCLEOTIDE SEQUENCE</scope>
</reference>
<proteinExistence type="predicted"/>
<organism evidence="2">
    <name type="scientific">Anguilla anguilla</name>
    <name type="common">European freshwater eel</name>
    <name type="synonym">Muraena anguilla</name>
    <dbReference type="NCBI Taxonomy" id="7936"/>
    <lineage>
        <taxon>Eukaryota</taxon>
        <taxon>Metazoa</taxon>
        <taxon>Chordata</taxon>
        <taxon>Craniata</taxon>
        <taxon>Vertebrata</taxon>
        <taxon>Euteleostomi</taxon>
        <taxon>Actinopterygii</taxon>
        <taxon>Neopterygii</taxon>
        <taxon>Teleostei</taxon>
        <taxon>Anguilliformes</taxon>
        <taxon>Anguillidae</taxon>
        <taxon>Anguilla</taxon>
    </lineage>
</organism>
<dbReference type="EMBL" id="GBXM01071024">
    <property type="protein sequence ID" value="JAH37553.1"/>
    <property type="molecule type" value="Transcribed_RNA"/>
</dbReference>
<feature type="transmembrane region" description="Helical" evidence="1">
    <location>
        <begin position="33"/>
        <end position="51"/>
    </location>
</feature>
<sequence>MLCFGIILRHILYQKKEAMFWYNFETHNFETHIGWGFLSAFYIASIFALQVI</sequence>
<keyword evidence="1" id="KW-1133">Transmembrane helix</keyword>
<keyword evidence="1" id="KW-0812">Transmembrane</keyword>
<keyword evidence="1" id="KW-0472">Membrane</keyword>